<accession>A0A9J9HH56</accession>
<gene>
    <name evidence="5" type="ordered locus">Swit_4995</name>
</gene>
<evidence type="ECO:0000259" key="4">
    <source>
        <dbReference type="Pfam" id="PF00149"/>
    </source>
</evidence>
<evidence type="ECO:0000256" key="2">
    <source>
        <dbReference type="ARBA" id="ARBA00022801"/>
    </source>
</evidence>
<evidence type="ECO:0000256" key="1">
    <source>
        <dbReference type="ARBA" id="ARBA00022722"/>
    </source>
</evidence>
<dbReference type="PANTHER" id="PTHR30337:SF0">
    <property type="entry name" value="NUCLEASE SBCCD SUBUNIT D"/>
    <property type="match status" value="1"/>
</dbReference>
<organism evidence="5 6">
    <name type="scientific">Rhizorhabdus wittichii (strain DSM 6014 / CCUG 31198 / JCM 15750 / NBRC 105917 / EY 4224 / RW1)</name>
    <name type="common">Sphingomonas wittichii</name>
    <dbReference type="NCBI Taxonomy" id="392499"/>
    <lineage>
        <taxon>Bacteria</taxon>
        <taxon>Pseudomonadati</taxon>
        <taxon>Pseudomonadota</taxon>
        <taxon>Alphaproteobacteria</taxon>
        <taxon>Sphingomonadales</taxon>
        <taxon>Sphingomonadaceae</taxon>
        <taxon>Rhizorhabdus</taxon>
    </lineage>
</organism>
<dbReference type="Proteomes" id="UP000001989">
    <property type="component" value="Plasmid pSWIT02"/>
</dbReference>
<dbReference type="Pfam" id="PF00149">
    <property type="entry name" value="Metallophos"/>
    <property type="match status" value="1"/>
</dbReference>
<dbReference type="SUPFAM" id="SSF56300">
    <property type="entry name" value="Metallo-dependent phosphatases"/>
    <property type="match status" value="1"/>
</dbReference>
<dbReference type="InterPro" id="IPR014577">
    <property type="entry name" value="UCP033093_metalloPase"/>
</dbReference>
<sequence>MPPSRLKRGMRLIHTADWQLGKPFGRFEPDVRAALTDARFEAIDAIGKAAAENVAGHVLVAGDVFDTEGPEDRTIVQAVSRMARHGCRWWLLPGNHDYARNGGLWDRVIGKAAPNITVLRHPTPVEIESGTWILPAPLTHRHNLDDPTSAFDAMETPGANLKIGLAHGSIRDFGSRGEANNQIAPDRARLSGLDYLALGDWHGTLEVDSRTWYAGTPETDRFQRDAPGQILLVDIETGHLPTVTPLRTGRFQWLKRDWRVNDFAAFEAERQTLWNEIEPSATLLQLAIAGVTSLSERIRVLEILEADVGHQLRYLEARTDDLVAQPSEEDMQVLAVEGVLGSAAQKLNALRESGSVDGVIARRALERLFVEFARGEAA</sequence>
<keyword evidence="2" id="KW-0378">Hydrolase</keyword>
<reference evidence="5 6" key="1">
    <citation type="journal article" date="2010" name="J. Bacteriol.">
        <title>Genome sequence of the dioxin-mineralizing bacterium Sphingomonas wittichii RW1.</title>
        <authorList>
            <person name="Miller T.R."/>
            <person name="Delcher A.L."/>
            <person name="Salzberg S.L."/>
            <person name="Saunders E."/>
            <person name="Detter J.C."/>
            <person name="Halden R.U."/>
        </authorList>
    </citation>
    <scope>NUCLEOTIDE SEQUENCE [LARGE SCALE GENOMIC DNA]</scope>
    <source>
        <strain evidence="6">DSM 6014 / CCUG 31198 / JCM 15750 / NBRC 105917 / EY 4224 / RW1</strain>
    </source>
</reference>
<dbReference type="InterPro" id="IPR029052">
    <property type="entry name" value="Metallo-depent_PP-like"/>
</dbReference>
<keyword evidence="3" id="KW-0269">Exonuclease</keyword>
<evidence type="ECO:0000256" key="3">
    <source>
        <dbReference type="ARBA" id="ARBA00022839"/>
    </source>
</evidence>
<dbReference type="CDD" id="cd00840">
    <property type="entry name" value="MPP_Mre11_N"/>
    <property type="match status" value="1"/>
</dbReference>
<dbReference type="EMBL" id="CP000701">
    <property type="protein sequence ID" value="ABQ71611.1"/>
    <property type="molecule type" value="Genomic_DNA"/>
</dbReference>
<name>A0A9J9HH56_RHIWR</name>
<dbReference type="KEGG" id="swi:Swit_4995"/>
<protein>
    <submittedName>
        <fullName evidence="5">Metallophosphoesterase</fullName>
    </submittedName>
</protein>
<evidence type="ECO:0000313" key="5">
    <source>
        <dbReference type="EMBL" id="ABQ71611.1"/>
    </source>
</evidence>
<dbReference type="PIRSF" id="PIRSF033093">
    <property type="entry name" value="UCP_ML1119"/>
    <property type="match status" value="1"/>
</dbReference>
<dbReference type="GO" id="GO:0004527">
    <property type="term" value="F:exonuclease activity"/>
    <property type="evidence" value="ECO:0007669"/>
    <property type="project" value="UniProtKB-KW"/>
</dbReference>
<keyword evidence="5" id="KW-0614">Plasmid</keyword>
<dbReference type="InterPro" id="IPR050535">
    <property type="entry name" value="DNA_Repair-Maintenance_Comp"/>
</dbReference>
<dbReference type="PANTHER" id="PTHR30337">
    <property type="entry name" value="COMPONENT OF ATP-DEPENDENT DSDNA EXONUCLEASE"/>
    <property type="match status" value="1"/>
</dbReference>
<feature type="domain" description="Calcineurin-like phosphoesterase" evidence="4">
    <location>
        <begin position="10"/>
        <end position="126"/>
    </location>
</feature>
<dbReference type="InterPro" id="IPR004843">
    <property type="entry name" value="Calcineurin-like_PHP"/>
</dbReference>
<proteinExistence type="predicted"/>
<geneLocation type="plasmid" evidence="5 6">
    <name>pSWIT02</name>
</geneLocation>
<dbReference type="InterPro" id="IPR041796">
    <property type="entry name" value="Mre11_N"/>
</dbReference>
<evidence type="ECO:0000313" key="6">
    <source>
        <dbReference type="Proteomes" id="UP000001989"/>
    </source>
</evidence>
<dbReference type="Gene3D" id="3.60.21.10">
    <property type="match status" value="1"/>
</dbReference>
<dbReference type="AlphaFoldDB" id="A0A9J9HH56"/>
<keyword evidence="6" id="KW-1185">Reference proteome</keyword>
<keyword evidence="1" id="KW-0540">Nuclease</keyword>